<reference evidence="2" key="1">
    <citation type="journal article" date="2023" name="BMC Genomics">
        <title>Chromosome-level genome assemblies of Cutaneotrichosporon spp. (Trichosporonales, Basidiomycota) reveal imbalanced evolution between nucleotide sequences and chromosome synteny.</title>
        <authorList>
            <person name="Kobayashi Y."/>
            <person name="Kayamori A."/>
            <person name="Aoki K."/>
            <person name="Shiwa Y."/>
            <person name="Matsutani M."/>
            <person name="Fujita N."/>
            <person name="Sugita T."/>
            <person name="Iwasaki W."/>
            <person name="Tanaka N."/>
            <person name="Takashima M."/>
        </authorList>
    </citation>
    <scope>NUCLEOTIDE SEQUENCE</scope>
    <source>
        <strain evidence="2">HIS016</strain>
    </source>
</reference>
<organism evidence="2 3">
    <name type="scientific">Cutaneotrichosporon spelunceum</name>
    <dbReference type="NCBI Taxonomy" id="1672016"/>
    <lineage>
        <taxon>Eukaryota</taxon>
        <taxon>Fungi</taxon>
        <taxon>Dikarya</taxon>
        <taxon>Basidiomycota</taxon>
        <taxon>Agaricomycotina</taxon>
        <taxon>Tremellomycetes</taxon>
        <taxon>Trichosporonales</taxon>
        <taxon>Trichosporonaceae</taxon>
        <taxon>Cutaneotrichosporon</taxon>
    </lineage>
</organism>
<evidence type="ECO:0000313" key="2">
    <source>
        <dbReference type="EMBL" id="GMK56276.1"/>
    </source>
</evidence>
<comment type="caution">
    <text evidence="2">The sequence shown here is derived from an EMBL/GenBank/DDBJ whole genome shotgun (WGS) entry which is preliminary data.</text>
</comment>
<keyword evidence="3" id="KW-1185">Reference proteome</keyword>
<feature type="compositionally biased region" description="Polar residues" evidence="1">
    <location>
        <begin position="20"/>
        <end position="56"/>
    </location>
</feature>
<protein>
    <submittedName>
        <fullName evidence="2">Uncharacterized protein</fullName>
    </submittedName>
</protein>
<proteinExistence type="predicted"/>
<gene>
    <name evidence="2" type="ORF">CspeluHIS016_0301160</name>
</gene>
<reference evidence="2" key="2">
    <citation type="submission" date="2023-06" db="EMBL/GenBank/DDBJ databases">
        <authorList>
            <person name="Kobayashi Y."/>
            <person name="Kayamori A."/>
            <person name="Aoki K."/>
            <person name="Shiwa Y."/>
            <person name="Fujita N."/>
            <person name="Sugita T."/>
            <person name="Iwasaki W."/>
            <person name="Tanaka N."/>
            <person name="Takashima M."/>
        </authorList>
    </citation>
    <scope>NUCLEOTIDE SEQUENCE</scope>
    <source>
        <strain evidence="2">HIS016</strain>
    </source>
</reference>
<sequence>MSFPPSPRTPKRLRLHNASPAASLSFRSTGNAIDSAPSTSPSFTCSSMNAQPSTAASAHAPGSWRDTGRPMPLDVLVVVANYLGDMMDGGDVEARATLASMMRLSRDGLDAAARPLYSSITVNRDTFSEMFGGNDLKKSKLFEHPVTFPTRQSVIRKLGLFQHVKHMQVEDLPNEQAVSDLVDAFRVACSQPASGVACQQALSGRLLPRLEGVSFGPNVFLNHNSVPPLGPEMEGGIHRFLALLLREAEPTHMCVHLPTPADIAMYQAKHRRAERPGPAPYAAFQDVNAPAEPQTSLTKEAKWPTSLARAWRIKTISAHNVRFTRLTHLALLTLPCDRLRIFALDDACPVAMCEDGSCAHCGHRWNKAAAVLISLAHGDRNESRFKVVEVANAGAGFPLKCGCVVQYANAIAALKRHMRNSTVNARWTIDLPHCAEAVNCECCGASVAQTGDTGDGIPNGSVIPAVNCTEGHFWLKGFLQQPFIEDAAAAAGPAQGAVPVLPVPFFTLTINPETAAPQPVLAPSPPPNALAGPLAGPPAFHTQWMQNHMHHQQHHHAPHQSIEHLLQLLQTEGLDAVLELENMADNDED</sequence>
<dbReference type="EMBL" id="BTCM01000003">
    <property type="protein sequence ID" value="GMK56276.1"/>
    <property type="molecule type" value="Genomic_DNA"/>
</dbReference>
<accession>A0AAD3TSV6</accession>
<evidence type="ECO:0000313" key="3">
    <source>
        <dbReference type="Proteomes" id="UP001222932"/>
    </source>
</evidence>
<feature type="region of interest" description="Disordered" evidence="1">
    <location>
        <begin position="517"/>
        <end position="541"/>
    </location>
</feature>
<name>A0AAD3TSV6_9TREE</name>
<feature type="region of interest" description="Disordered" evidence="1">
    <location>
        <begin position="1"/>
        <end position="65"/>
    </location>
</feature>
<evidence type="ECO:0000256" key="1">
    <source>
        <dbReference type="SAM" id="MobiDB-lite"/>
    </source>
</evidence>
<feature type="compositionally biased region" description="Low complexity" evidence="1">
    <location>
        <begin position="529"/>
        <end position="541"/>
    </location>
</feature>
<dbReference type="Proteomes" id="UP001222932">
    <property type="component" value="Unassembled WGS sequence"/>
</dbReference>
<dbReference type="AlphaFoldDB" id="A0AAD3TSV6"/>